<protein>
    <submittedName>
        <fullName evidence="1">Uncharacterized protein</fullName>
    </submittedName>
</protein>
<dbReference type="AlphaFoldDB" id="A0A0S1MK19"/>
<organism evidence="1">
    <name type="scientific">Phakopsora pachyrhizi</name>
    <name type="common">Asian soybean rust disease fungus</name>
    <dbReference type="NCBI Taxonomy" id="170000"/>
    <lineage>
        <taxon>Eukaryota</taxon>
        <taxon>Fungi</taxon>
        <taxon>Dikarya</taxon>
        <taxon>Basidiomycota</taxon>
        <taxon>Pucciniomycotina</taxon>
        <taxon>Pucciniomycetes</taxon>
        <taxon>Pucciniales</taxon>
        <taxon>Phakopsoraceae</taxon>
        <taxon>Phakopsora</taxon>
    </lineage>
</organism>
<dbReference type="EMBL" id="KT247194">
    <property type="protein sequence ID" value="ALL41283.1"/>
    <property type="molecule type" value="mRNA"/>
</dbReference>
<accession>A0A0S1MK19</accession>
<sequence length="57" mass="6148">MNCLLLASVALWIAILLYSPAVIYEYIKTAANPQSVTQIPRAVSLSLLGILAVFSNL</sequence>
<name>A0A0S1MK19_PHAPC</name>
<proteinExistence type="evidence at transcript level"/>
<evidence type="ECO:0000313" key="1">
    <source>
        <dbReference type="EMBL" id="ALL41283.1"/>
    </source>
</evidence>
<reference evidence="1" key="1">
    <citation type="submission" date="2015-07" db="EMBL/GenBank/DDBJ databases">
        <title>Elucidating the P. pachyrhizi secretome and potential effectors.</title>
        <authorList>
            <person name="de Carvalho M.C.C.G."/>
            <person name="Nascimento L.C."/>
            <person name="Darben L.M."/>
            <person name="Polizel-Podanosqui A.M."/>
            <person name="Lopes-Caitar V.S."/>
            <person name="Rocha C.S."/>
            <person name="Qi M."/>
            <person name="Carazolle M."/>
            <person name="Kuwahara M.K."/>
            <person name="Pereira G.A.G."/>
            <person name="Abdelnoor R.V."/>
            <person name="Whitham S.A."/>
            <person name="Marcelino-Guimaraes F.C."/>
        </authorList>
    </citation>
    <scope>NUCLEOTIDE SEQUENCE</scope>
</reference>